<feature type="region of interest" description="Disordered" evidence="1">
    <location>
        <begin position="191"/>
        <end position="223"/>
    </location>
</feature>
<gene>
    <name evidence="2" type="ORF">LDAN0321_LOCUS7109</name>
</gene>
<feature type="compositionally biased region" description="Basic and acidic residues" evidence="1">
    <location>
        <begin position="97"/>
        <end position="107"/>
    </location>
</feature>
<sequence>MSHIISPKILSGIVVEGGEALSIFEVSKYKCKLEISRESAKHARKPYGPYVCHNVSRPLSSNPLDGSYEAEWEQETSSSKAQPWFTIDPLDKNSNNKIKDHAADPKVKNKNKRSLLGRRSSSKSKFKNTNDETVQVVDSENIAVSIILTYAGDAIAQLGSVTLSKSDLCKPEQLKRGRGVITVPVQRRPNFLMSSGHHHHGSPSISRKSKSSSSNSNNVPKRRFELTRSAALSLAIEDTNYNKNAIIEGNARERSATTVISDEAVTSTFSSTTTCTHGSSFDIHTTVDAAVSPQSQTKTQKPSTERYLKHLNRVSLRAVSALEHGAEKEECQQEQPQQAQNPHDEHQLQKDVNNKMDNAGITPQEPSINMSAVDDDPYEQAENDAATGSPSSSSPLKSLMTLLLDIQPCGGVDSTAVCSKTSVDDGTRKRSEEP</sequence>
<feature type="compositionally biased region" description="Low complexity" evidence="1">
    <location>
        <begin position="202"/>
        <end position="219"/>
    </location>
</feature>
<dbReference type="EMBL" id="HBGY01011209">
    <property type="protein sequence ID" value="CAD9570132.1"/>
    <property type="molecule type" value="Transcribed_RNA"/>
</dbReference>
<reference evidence="2" key="1">
    <citation type="submission" date="2021-01" db="EMBL/GenBank/DDBJ databases">
        <authorList>
            <person name="Corre E."/>
            <person name="Pelletier E."/>
            <person name="Niang G."/>
            <person name="Scheremetjew M."/>
            <person name="Finn R."/>
            <person name="Kale V."/>
            <person name="Holt S."/>
            <person name="Cochrane G."/>
            <person name="Meng A."/>
            <person name="Brown T."/>
            <person name="Cohen L."/>
        </authorList>
    </citation>
    <scope>NUCLEOTIDE SEQUENCE</scope>
    <source>
        <strain evidence="2">B650</strain>
    </source>
</reference>
<evidence type="ECO:0000313" key="2">
    <source>
        <dbReference type="EMBL" id="CAD9570132.1"/>
    </source>
</evidence>
<feature type="region of interest" description="Disordered" evidence="1">
    <location>
        <begin position="324"/>
        <end position="396"/>
    </location>
</feature>
<feature type="compositionally biased region" description="Basic residues" evidence="1">
    <location>
        <begin position="108"/>
        <end position="126"/>
    </location>
</feature>
<feature type="compositionally biased region" description="Acidic residues" evidence="1">
    <location>
        <begin position="373"/>
        <end position="382"/>
    </location>
</feature>
<feature type="compositionally biased region" description="Basic and acidic residues" evidence="1">
    <location>
        <begin position="422"/>
        <end position="434"/>
    </location>
</feature>
<proteinExistence type="predicted"/>
<feature type="region of interest" description="Disordered" evidence="1">
    <location>
        <begin position="66"/>
        <end position="130"/>
    </location>
</feature>
<protein>
    <submittedName>
        <fullName evidence="2">Uncharacterized protein</fullName>
    </submittedName>
</protein>
<feature type="region of interest" description="Disordered" evidence="1">
    <location>
        <begin position="410"/>
        <end position="434"/>
    </location>
</feature>
<name>A0A7S2K9C3_9STRA</name>
<accession>A0A7S2K9C3</accession>
<organism evidence="2">
    <name type="scientific">Leptocylindrus danicus</name>
    <dbReference type="NCBI Taxonomy" id="163516"/>
    <lineage>
        <taxon>Eukaryota</taxon>
        <taxon>Sar</taxon>
        <taxon>Stramenopiles</taxon>
        <taxon>Ochrophyta</taxon>
        <taxon>Bacillariophyta</taxon>
        <taxon>Coscinodiscophyceae</taxon>
        <taxon>Chaetocerotophycidae</taxon>
        <taxon>Leptocylindrales</taxon>
        <taxon>Leptocylindraceae</taxon>
        <taxon>Leptocylindrus</taxon>
    </lineage>
</organism>
<evidence type="ECO:0000256" key="1">
    <source>
        <dbReference type="SAM" id="MobiDB-lite"/>
    </source>
</evidence>
<feature type="compositionally biased region" description="Basic and acidic residues" evidence="1">
    <location>
        <begin position="342"/>
        <end position="354"/>
    </location>
</feature>
<dbReference type="AlphaFoldDB" id="A0A7S2K9C3"/>